<dbReference type="EMBL" id="QRNO01000073">
    <property type="protein sequence ID" value="RHK48058.1"/>
    <property type="molecule type" value="Genomic_DNA"/>
</dbReference>
<comment type="caution">
    <text evidence="2">The sequence shown here is derived from an EMBL/GenBank/DDBJ whole genome shotgun (WGS) entry which is preliminary data.</text>
</comment>
<protein>
    <recommendedName>
        <fullName evidence="4">Lipoprotein</fullName>
    </recommendedName>
</protein>
<feature type="chain" id="PRO_5019349647" description="Lipoprotein" evidence="1">
    <location>
        <begin position="20"/>
        <end position="133"/>
    </location>
</feature>
<evidence type="ECO:0008006" key="4">
    <source>
        <dbReference type="Google" id="ProtNLM"/>
    </source>
</evidence>
<proteinExistence type="predicted"/>
<gene>
    <name evidence="2" type="ORF">DW060_11340</name>
</gene>
<reference evidence="2 3" key="1">
    <citation type="submission" date="2018-08" db="EMBL/GenBank/DDBJ databases">
        <title>A genome reference for cultivated species of the human gut microbiota.</title>
        <authorList>
            <person name="Zou Y."/>
            <person name="Xue W."/>
            <person name="Luo G."/>
        </authorList>
    </citation>
    <scope>NUCLEOTIDE SEQUENCE [LARGE SCALE GENOMIC DNA]</scope>
    <source>
        <strain evidence="2 3">AF42-9</strain>
    </source>
</reference>
<evidence type="ECO:0000313" key="3">
    <source>
        <dbReference type="Proteomes" id="UP000286598"/>
    </source>
</evidence>
<name>A0A415GG22_9BACT</name>
<evidence type="ECO:0000256" key="1">
    <source>
        <dbReference type="SAM" id="SignalP"/>
    </source>
</evidence>
<dbReference type="RefSeq" id="WP_022429593.1">
    <property type="nucleotide sequence ID" value="NZ_CATXAQ010000012.1"/>
</dbReference>
<evidence type="ECO:0000313" key="2">
    <source>
        <dbReference type="EMBL" id="RHK48058.1"/>
    </source>
</evidence>
<dbReference type="Proteomes" id="UP000286598">
    <property type="component" value="Unassembled WGS sequence"/>
</dbReference>
<keyword evidence="3" id="KW-1185">Reference proteome</keyword>
<dbReference type="PROSITE" id="PS51257">
    <property type="entry name" value="PROKAR_LIPOPROTEIN"/>
    <property type="match status" value="1"/>
</dbReference>
<feature type="signal peptide" evidence="1">
    <location>
        <begin position="1"/>
        <end position="19"/>
    </location>
</feature>
<sequence length="133" mass="14367">MKSILLIAACIVAMGFAVASCRFAPSPKLGDTVASSVFEPADTGLINKKTRAKVADTTIVADSVGLYYIGSGSTKQFLQLVSYPSRRDTTVYGKTLHIKVKGSAEINNVVRVKYYLLNGKDSLVKEVEQVKFS</sequence>
<keyword evidence="1" id="KW-0732">Signal</keyword>
<organism evidence="2 3">
    <name type="scientific">Leyella stercorea</name>
    <dbReference type="NCBI Taxonomy" id="363265"/>
    <lineage>
        <taxon>Bacteria</taxon>
        <taxon>Pseudomonadati</taxon>
        <taxon>Bacteroidota</taxon>
        <taxon>Bacteroidia</taxon>
        <taxon>Bacteroidales</taxon>
        <taxon>Prevotellaceae</taxon>
        <taxon>Leyella</taxon>
    </lineage>
</organism>
<accession>A0A415GG22</accession>
<dbReference type="OrthoDB" id="1082786at2"/>
<dbReference type="AlphaFoldDB" id="A0A415GG22"/>